<dbReference type="SUPFAM" id="SSF56235">
    <property type="entry name" value="N-terminal nucleophile aminohydrolases (Ntn hydrolases)"/>
    <property type="match status" value="1"/>
</dbReference>
<dbReference type="EMBL" id="JAVFWL010000005">
    <property type="protein sequence ID" value="KAK6759120.1"/>
    <property type="molecule type" value="Genomic_DNA"/>
</dbReference>
<feature type="transmembrane region" description="Helical" evidence="1">
    <location>
        <begin position="21"/>
        <end position="45"/>
    </location>
</feature>
<gene>
    <name evidence="2" type="primary">Necator_chrV.g21170</name>
    <name evidence="2" type="ORF">RB195_016377</name>
</gene>
<evidence type="ECO:0000313" key="2">
    <source>
        <dbReference type="EMBL" id="KAK6759120.1"/>
    </source>
</evidence>
<proteinExistence type="predicted"/>
<dbReference type="PRINTS" id="PR01210">
    <property type="entry name" value="GGTRANSPTASE"/>
</dbReference>
<reference evidence="2 3" key="1">
    <citation type="submission" date="2023-08" db="EMBL/GenBank/DDBJ databases">
        <title>A Necator americanus chromosomal reference genome.</title>
        <authorList>
            <person name="Ilik V."/>
            <person name="Petrzelkova K.J."/>
            <person name="Pardy F."/>
            <person name="Fuh T."/>
            <person name="Niatou-Singa F.S."/>
            <person name="Gouil Q."/>
            <person name="Baker L."/>
            <person name="Ritchie M.E."/>
            <person name="Jex A.R."/>
            <person name="Gazzola D."/>
            <person name="Li H."/>
            <person name="Toshio Fujiwara R."/>
            <person name="Zhan B."/>
            <person name="Aroian R.V."/>
            <person name="Pafco B."/>
            <person name="Schwarz E.M."/>
        </authorList>
    </citation>
    <scope>NUCLEOTIDE SEQUENCE [LARGE SCALE GENOMIC DNA]</scope>
    <source>
        <strain evidence="2 3">Aroian</strain>
        <tissue evidence="2">Whole animal</tissue>
    </source>
</reference>
<name>A0ABR1E9Z3_NECAM</name>
<dbReference type="PANTHER" id="PTHR11686:SF46">
    <property type="entry name" value="GAMMA-GLUTAMYLTRANSPEPTIDASE 1"/>
    <property type="match status" value="1"/>
</dbReference>
<sequence length="646" mass="71577">MSHYEKAYNPPEDIQELRAKGLPWVVATCLLVIVVLSGVLFYFVAAAELSADINQSTVVPSIGYEVEFLDTESSPTQAYLPNLTSTKSSDDLTQDISTEWTSPPARSASRKFLHATVTCRNEYCAEIGRDVLIRGGNAVDSAIATVVCTGAVHPHASGFGGGLMMIIHKSENNETIVINAASSAPRSAKEETFLAYPSLAKLGFSSIATPGFLHGIWTAYKRFGSGKIAWQDLLMPTVNLLERGYPIDADFIAAVQNRFHELIAEKSMNPAYATLTEGTIFHDPVHSHFLRRLSLAADPSEFFYRGEISNQIIHEMKQRGGLLIKADLAGYETKIEKPHNIKLPNGFSIKGPTLPSSFLAIGIIVEIMMSRYSNRSEISLDVNYLRDLLMAQRTALLRLEKSGDPDFAIYDPVVDTMGERRNNTLDDSDENFDEKDVNKLLRNLKKFLLSTNFWKQEDFVGSHINVIDREHLAVALGSTINNRFGSVRRFEKGGFLWNNAMSGFTIYDKEDSEDMHVNAVEGRKRPRTSMSPFMLFDANGKLLGCYGTTGSLNSILGISQVLLHYMLFDMDLKKSVDAPRIFATLEGAAFESGFQLNFLSELRAALSVNPMLLTDSVVHPLELLEDGTLLSVCDFRDGTDQCARGF</sequence>
<dbReference type="InterPro" id="IPR029055">
    <property type="entry name" value="Ntn_hydrolases_N"/>
</dbReference>
<evidence type="ECO:0008006" key="4">
    <source>
        <dbReference type="Google" id="ProtNLM"/>
    </source>
</evidence>
<dbReference type="InterPro" id="IPR043137">
    <property type="entry name" value="GGT_ssub_C"/>
</dbReference>
<organism evidence="2 3">
    <name type="scientific">Necator americanus</name>
    <name type="common">Human hookworm</name>
    <dbReference type="NCBI Taxonomy" id="51031"/>
    <lineage>
        <taxon>Eukaryota</taxon>
        <taxon>Metazoa</taxon>
        <taxon>Ecdysozoa</taxon>
        <taxon>Nematoda</taxon>
        <taxon>Chromadorea</taxon>
        <taxon>Rhabditida</taxon>
        <taxon>Rhabditina</taxon>
        <taxon>Rhabditomorpha</taxon>
        <taxon>Strongyloidea</taxon>
        <taxon>Ancylostomatidae</taxon>
        <taxon>Bunostominae</taxon>
        <taxon>Necator</taxon>
    </lineage>
</organism>
<dbReference type="PANTHER" id="PTHR11686">
    <property type="entry name" value="GAMMA GLUTAMYL TRANSPEPTIDASE"/>
    <property type="match status" value="1"/>
</dbReference>
<keyword evidence="1" id="KW-0812">Transmembrane</keyword>
<keyword evidence="3" id="KW-1185">Reference proteome</keyword>
<dbReference type="Proteomes" id="UP001303046">
    <property type="component" value="Unassembled WGS sequence"/>
</dbReference>
<evidence type="ECO:0000256" key="1">
    <source>
        <dbReference type="SAM" id="Phobius"/>
    </source>
</evidence>
<comment type="caution">
    <text evidence="2">The sequence shown here is derived from an EMBL/GenBank/DDBJ whole genome shotgun (WGS) entry which is preliminary data.</text>
</comment>
<accession>A0ABR1E9Z3</accession>
<protein>
    <recommendedName>
        <fullName evidence="4">Gamma-glutamyltransferase</fullName>
    </recommendedName>
</protein>
<evidence type="ECO:0000313" key="3">
    <source>
        <dbReference type="Proteomes" id="UP001303046"/>
    </source>
</evidence>
<dbReference type="InterPro" id="IPR000101">
    <property type="entry name" value="GGT_peptidase"/>
</dbReference>
<keyword evidence="1" id="KW-1133">Transmembrane helix</keyword>
<dbReference type="Pfam" id="PF01019">
    <property type="entry name" value="G_glu_transpept"/>
    <property type="match status" value="1"/>
</dbReference>
<keyword evidence="1" id="KW-0472">Membrane</keyword>
<dbReference type="Gene3D" id="3.60.20.40">
    <property type="match status" value="1"/>
</dbReference>